<feature type="compositionally biased region" description="Gly residues" evidence="1">
    <location>
        <begin position="78"/>
        <end position="90"/>
    </location>
</feature>
<evidence type="ECO:0000256" key="1">
    <source>
        <dbReference type="SAM" id="MobiDB-lite"/>
    </source>
</evidence>
<dbReference type="AlphaFoldDB" id="A0AAV7WGM9"/>
<feature type="compositionally biased region" description="Basic and acidic residues" evidence="1">
    <location>
        <begin position="7"/>
        <end position="42"/>
    </location>
</feature>
<feature type="region of interest" description="Disordered" evidence="1">
    <location>
        <begin position="1"/>
        <end position="115"/>
    </location>
</feature>
<reference evidence="2" key="1">
    <citation type="journal article" date="2022" name="bioRxiv">
        <title>Sequencing and chromosome-scale assembly of the giantPleurodeles waltlgenome.</title>
        <authorList>
            <person name="Brown T."/>
            <person name="Elewa A."/>
            <person name="Iarovenko S."/>
            <person name="Subramanian E."/>
            <person name="Araus A.J."/>
            <person name="Petzold A."/>
            <person name="Susuki M."/>
            <person name="Suzuki K.-i.T."/>
            <person name="Hayashi T."/>
            <person name="Toyoda A."/>
            <person name="Oliveira C."/>
            <person name="Osipova E."/>
            <person name="Leigh N.D."/>
            <person name="Simon A."/>
            <person name="Yun M.H."/>
        </authorList>
    </citation>
    <scope>NUCLEOTIDE SEQUENCE</scope>
    <source>
        <strain evidence="2">20211129_DDA</strain>
        <tissue evidence="2">Liver</tissue>
    </source>
</reference>
<evidence type="ECO:0000313" key="3">
    <source>
        <dbReference type="Proteomes" id="UP001066276"/>
    </source>
</evidence>
<dbReference type="Proteomes" id="UP001066276">
    <property type="component" value="Chromosome 1_2"/>
</dbReference>
<organism evidence="2 3">
    <name type="scientific">Pleurodeles waltl</name>
    <name type="common">Iberian ribbed newt</name>
    <dbReference type="NCBI Taxonomy" id="8319"/>
    <lineage>
        <taxon>Eukaryota</taxon>
        <taxon>Metazoa</taxon>
        <taxon>Chordata</taxon>
        <taxon>Craniata</taxon>
        <taxon>Vertebrata</taxon>
        <taxon>Euteleostomi</taxon>
        <taxon>Amphibia</taxon>
        <taxon>Batrachia</taxon>
        <taxon>Caudata</taxon>
        <taxon>Salamandroidea</taxon>
        <taxon>Salamandridae</taxon>
        <taxon>Pleurodelinae</taxon>
        <taxon>Pleurodeles</taxon>
    </lineage>
</organism>
<evidence type="ECO:0000313" key="2">
    <source>
        <dbReference type="EMBL" id="KAJ1211947.1"/>
    </source>
</evidence>
<name>A0AAV7WGM9_PLEWA</name>
<comment type="caution">
    <text evidence="2">The sequence shown here is derived from an EMBL/GenBank/DDBJ whole genome shotgun (WGS) entry which is preliminary data.</text>
</comment>
<gene>
    <name evidence="2" type="ORF">NDU88_007295</name>
</gene>
<proteinExistence type="predicted"/>
<keyword evidence="3" id="KW-1185">Reference proteome</keyword>
<protein>
    <submittedName>
        <fullName evidence="2">Uncharacterized protein</fullName>
    </submittedName>
</protein>
<accession>A0AAV7WGM9</accession>
<sequence length="141" mass="15079">MEAVIIPDRKRPEERDPEGAACPKGEESRQRADQHMRSREGAEDASSGQEGHEAGRTRPRWPGSDPPPPADSQLTVRGGSGAPGIGGENRGGSTLVGQTGGTPEGQRKRIERLPPMRCHESYGAHPWWERGMLAASDGGGH</sequence>
<feature type="compositionally biased region" description="Basic and acidic residues" evidence="1">
    <location>
        <begin position="105"/>
        <end position="115"/>
    </location>
</feature>
<dbReference type="EMBL" id="JANPWB010000002">
    <property type="protein sequence ID" value="KAJ1211947.1"/>
    <property type="molecule type" value="Genomic_DNA"/>
</dbReference>